<gene>
    <name evidence="4" type="ORF">T265_00531</name>
</gene>
<dbReference type="CTD" id="20314719"/>
<feature type="compositionally biased region" description="Acidic residues" evidence="3">
    <location>
        <begin position="415"/>
        <end position="442"/>
    </location>
</feature>
<evidence type="ECO:0008006" key="6">
    <source>
        <dbReference type="Google" id="ProtNLM"/>
    </source>
</evidence>
<dbReference type="GO" id="GO:0005634">
    <property type="term" value="C:nucleus"/>
    <property type="evidence" value="ECO:0007669"/>
    <property type="project" value="InterPro"/>
</dbReference>
<evidence type="ECO:0000256" key="2">
    <source>
        <dbReference type="RuleBase" id="RU003876"/>
    </source>
</evidence>
<evidence type="ECO:0000256" key="1">
    <source>
        <dbReference type="ARBA" id="ARBA00009947"/>
    </source>
</evidence>
<dbReference type="OrthoDB" id="27325at2759"/>
<dbReference type="EMBL" id="KL596623">
    <property type="protein sequence ID" value="KER33640.1"/>
    <property type="molecule type" value="Genomic_DNA"/>
</dbReference>
<name>A0A075ACL1_OPIVI</name>
<accession>A0A075ACL1</accession>
<dbReference type="KEGG" id="ovi:T265_00531"/>
<protein>
    <recommendedName>
        <fullName evidence="6">Nucleosome assembly protein</fullName>
    </recommendedName>
</protein>
<feature type="region of interest" description="Disordered" evidence="3">
    <location>
        <begin position="83"/>
        <end position="121"/>
    </location>
</feature>
<dbReference type="RefSeq" id="XP_009162599.1">
    <property type="nucleotide sequence ID" value="XM_009164335.1"/>
</dbReference>
<dbReference type="Gene3D" id="3.30.1120.90">
    <property type="entry name" value="Nucleosome assembly protein"/>
    <property type="match status" value="1"/>
</dbReference>
<dbReference type="PANTHER" id="PTHR11875">
    <property type="entry name" value="TESTIS-SPECIFIC Y-ENCODED PROTEIN"/>
    <property type="match status" value="1"/>
</dbReference>
<feature type="compositionally biased region" description="Basic residues" evidence="3">
    <location>
        <begin position="447"/>
        <end position="465"/>
    </location>
</feature>
<evidence type="ECO:0000256" key="3">
    <source>
        <dbReference type="SAM" id="MobiDB-lite"/>
    </source>
</evidence>
<evidence type="ECO:0000313" key="5">
    <source>
        <dbReference type="Proteomes" id="UP000054324"/>
    </source>
</evidence>
<dbReference type="SUPFAM" id="SSF143113">
    <property type="entry name" value="NAP-like"/>
    <property type="match status" value="1"/>
</dbReference>
<dbReference type="Pfam" id="PF00956">
    <property type="entry name" value="NAP"/>
    <property type="match status" value="1"/>
</dbReference>
<dbReference type="Proteomes" id="UP000054324">
    <property type="component" value="Unassembled WGS sequence"/>
</dbReference>
<comment type="similarity">
    <text evidence="1 2">Belongs to the nucleosome assembly protein (NAP) family.</text>
</comment>
<dbReference type="InterPro" id="IPR002164">
    <property type="entry name" value="NAP_family"/>
</dbReference>
<keyword evidence="5" id="KW-1185">Reference proteome</keyword>
<sequence>MGDRGRHIRQLKRTIQTDHFGYPIVVAGLPSPEDEDLPSGIFQAWATWQYPSPRASFGWHGICEPFSCSTLSVPGCHATRRRHEGCDTVTLPKPRRGNSRDRLGSNHGPSGHIVSPKSGDDSVASLDPLEQYHKLPAIIKRRVRALKKLQYETVKIDVNFFKELFELEIKYDLEHQRIFEQRRTIVSGEKEPADDECDWPSDEELVDGEGDEVEKLCDEVNKKAAVSSETNNADLKGIPDFWLTTLRNVPLLNETIQEHDVPILQHLSDIKCKLHRDEPGFTLEFHFSPNEYFTNKFLTKRYFFNYEISADEPFSYEGPEIVRAKGCVINWNPGKNVTVKVIKKVQKKKGSGAKRTITKNVQEDSFFNFFEPPEETLSEDLDDDIQMLLESDFKLGQFLRDTIIPKAVLFFTGEEIADESDEEDDDEDEDEDEDDDDESVEEDEHHQRHHHGRHHHRHAGSHKKHAGENTASEQPECKQQ</sequence>
<dbReference type="STRING" id="6198.A0A075ACL1"/>
<dbReference type="GO" id="GO:0006334">
    <property type="term" value="P:nucleosome assembly"/>
    <property type="evidence" value="ECO:0007669"/>
    <property type="project" value="InterPro"/>
</dbReference>
<organism evidence="4 5">
    <name type="scientific">Opisthorchis viverrini</name>
    <name type="common">Southeast Asian liver fluke</name>
    <dbReference type="NCBI Taxonomy" id="6198"/>
    <lineage>
        <taxon>Eukaryota</taxon>
        <taxon>Metazoa</taxon>
        <taxon>Spiralia</taxon>
        <taxon>Lophotrochozoa</taxon>
        <taxon>Platyhelminthes</taxon>
        <taxon>Trematoda</taxon>
        <taxon>Digenea</taxon>
        <taxon>Opisthorchiida</taxon>
        <taxon>Opisthorchiata</taxon>
        <taxon>Opisthorchiidae</taxon>
        <taxon>Opisthorchis</taxon>
    </lineage>
</organism>
<reference evidence="4 5" key="1">
    <citation type="submission" date="2013-11" db="EMBL/GenBank/DDBJ databases">
        <title>Opisthorchis viverrini - life in the bile duct.</title>
        <authorList>
            <person name="Young N.D."/>
            <person name="Nagarajan N."/>
            <person name="Lin S.J."/>
            <person name="Korhonen P.K."/>
            <person name="Jex A.R."/>
            <person name="Hall R.S."/>
            <person name="Safavi-Hemami H."/>
            <person name="Kaewkong W."/>
            <person name="Bertrand D."/>
            <person name="Gao S."/>
            <person name="Seet Q."/>
            <person name="Wongkham S."/>
            <person name="Teh B.T."/>
            <person name="Wongkham C."/>
            <person name="Intapan P.M."/>
            <person name="Maleewong W."/>
            <person name="Yang X."/>
            <person name="Hu M."/>
            <person name="Wang Z."/>
            <person name="Hofmann A."/>
            <person name="Sternberg P.W."/>
            <person name="Tan P."/>
            <person name="Wang J."/>
            <person name="Gasser R.B."/>
        </authorList>
    </citation>
    <scope>NUCLEOTIDE SEQUENCE [LARGE SCALE GENOMIC DNA]</scope>
</reference>
<proteinExistence type="inferred from homology"/>
<dbReference type="InterPro" id="IPR037231">
    <property type="entry name" value="NAP-like_sf"/>
</dbReference>
<evidence type="ECO:0000313" key="4">
    <source>
        <dbReference type="EMBL" id="KER33640.1"/>
    </source>
</evidence>
<dbReference type="GeneID" id="20314719"/>
<dbReference type="Gene3D" id="1.20.5.1500">
    <property type="match status" value="1"/>
</dbReference>
<dbReference type="AlphaFoldDB" id="A0A075ACL1"/>
<feature type="region of interest" description="Disordered" evidence="3">
    <location>
        <begin position="414"/>
        <end position="480"/>
    </location>
</feature>